<dbReference type="EMBL" id="JACHMN010000003">
    <property type="protein sequence ID" value="MBB5873770.1"/>
    <property type="molecule type" value="Genomic_DNA"/>
</dbReference>
<evidence type="ECO:0000313" key="2">
    <source>
        <dbReference type="EMBL" id="MBB5873770.1"/>
    </source>
</evidence>
<organism evidence="2 3">
    <name type="scientific">Allocatelliglobosispora scoriae</name>
    <dbReference type="NCBI Taxonomy" id="643052"/>
    <lineage>
        <taxon>Bacteria</taxon>
        <taxon>Bacillati</taxon>
        <taxon>Actinomycetota</taxon>
        <taxon>Actinomycetes</taxon>
        <taxon>Micromonosporales</taxon>
        <taxon>Micromonosporaceae</taxon>
        <taxon>Allocatelliglobosispora</taxon>
    </lineage>
</organism>
<reference evidence="2 3" key="1">
    <citation type="submission" date="2020-08" db="EMBL/GenBank/DDBJ databases">
        <title>Sequencing the genomes of 1000 actinobacteria strains.</title>
        <authorList>
            <person name="Klenk H.-P."/>
        </authorList>
    </citation>
    <scope>NUCLEOTIDE SEQUENCE [LARGE SCALE GENOMIC DNA]</scope>
    <source>
        <strain evidence="2 3">DSM 45362</strain>
    </source>
</reference>
<keyword evidence="1" id="KW-1133">Transmembrane helix</keyword>
<dbReference type="RefSeq" id="WP_184845340.1">
    <property type="nucleotide sequence ID" value="NZ_JACHMN010000003.1"/>
</dbReference>
<proteinExistence type="predicted"/>
<evidence type="ECO:0000256" key="1">
    <source>
        <dbReference type="SAM" id="Phobius"/>
    </source>
</evidence>
<name>A0A841C475_9ACTN</name>
<gene>
    <name evidence="2" type="ORF">F4553_007204</name>
</gene>
<dbReference type="Proteomes" id="UP000587527">
    <property type="component" value="Unassembled WGS sequence"/>
</dbReference>
<feature type="transmembrane region" description="Helical" evidence="1">
    <location>
        <begin position="12"/>
        <end position="33"/>
    </location>
</feature>
<keyword evidence="1" id="KW-0472">Membrane</keyword>
<sequence>MASMSPNRLATYVLAATTVLMALIAVLLTPTAYDVIADPGGAVDGESTGFTFLFTVFVISQAVAVLSAATAVVLVVRNKAHYAKRAMEVATVTGFIPTIVPGLLALVGRVVLGRSTR</sequence>
<keyword evidence="3" id="KW-1185">Reference proteome</keyword>
<feature type="transmembrane region" description="Helical" evidence="1">
    <location>
        <begin position="53"/>
        <end position="77"/>
    </location>
</feature>
<dbReference type="AlphaFoldDB" id="A0A841C475"/>
<keyword evidence="1" id="KW-0812">Transmembrane</keyword>
<evidence type="ECO:0000313" key="3">
    <source>
        <dbReference type="Proteomes" id="UP000587527"/>
    </source>
</evidence>
<comment type="caution">
    <text evidence="2">The sequence shown here is derived from an EMBL/GenBank/DDBJ whole genome shotgun (WGS) entry which is preliminary data.</text>
</comment>
<accession>A0A841C475</accession>
<feature type="transmembrane region" description="Helical" evidence="1">
    <location>
        <begin position="89"/>
        <end position="112"/>
    </location>
</feature>
<protein>
    <submittedName>
        <fullName evidence="2">Uncharacterized membrane protein YjjB (DUF3815 family)</fullName>
    </submittedName>
</protein>